<dbReference type="Proteomes" id="UP000756346">
    <property type="component" value="Unassembled WGS sequence"/>
</dbReference>
<evidence type="ECO:0000256" key="1">
    <source>
        <dbReference type="SAM" id="Coils"/>
    </source>
</evidence>
<dbReference type="EMBL" id="JAGTJQ010000002">
    <property type="protein sequence ID" value="KAH7037380.1"/>
    <property type="molecule type" value="Genomic_DNA"/>
</dbReference>
<comment type="caution">
    <text evidence="3">The sequence shown here is derived from an EMBL/GenBank/DDBJ whole genome shotgun (WGS) entry which is preliminary data.</text>
</comment>
<proteinExistence type="predicted"/>
<evidence type="ECO:0000313" key="3">
    <source>
        <dbReference type="EMBL" id="KAH7037380.1"/>
    </source>
</evidence>
<gene>
    <name evidence="3" type="ORF">B0I36DRAFT_313921</name>
</gene>
<organism evidence="3 4">
    <name type="scientific">Microdochium trichocladiopsis</name>
    <dbReference type="NCBI Taxonomy" id="1682393"/>
    <lineage>
        <taxon>Eukaryota</taxon>
        <taxon>Fungi</taxon>
        <taxon>Dikarya</taxon>
        <taxon>Ascomycota</taxon>
        <taxon>Pezizomycotina</taxon>
        <taxon>Sordariomycetes</taxon>
        <taxon>Xylariomycetidae</taxon>
        <taxon>Xylariales</taxon>
        <taxon>Microdochiaceae</taxon>
        <taxon>Microdochium</taxon>
    </lineage>
</organism>
<dbReference type="AlphaFoldDB" id="A0A9P8YG15"/>
<reference evidence="3" key="1">
    <citation type="journal article" date="2021" name="Nat. Commun.">
        <title>Genetic determinants of endophytism in the Arabidopsis root mycobiome.</title>
        <authorList>
            <person name="Mesny F."/>
            <person name="Miyauchi S."/>
            <person name="Thiergart T."/>
            <person name="Pickel B."/>
            <person name="Atanasova L."/>
            <person name="Karlsson M."/>
            <person name="Huettel B."/>
            <person name="Barry K.W."/>
            <person name="Haridas S."/>
            <person name="Chen C."/>
            <person name="Bauer D."/>
            <person name="Andreopoulos W."/>
            <person name="Pangilinan J."/>
            <person name="LaButti K."/>
            <person name="Riley R."/>
            <person name="Lipzen A."/>
            <person name="Clum A."/>
            <person name="Drula E."/>
            <person name="Henrissat B."/>
            <person name="Kohler A."/>
            <person name="Grigoriev I.V."/>
            <person name="Martin F.M."/>
            <person name="Hacquard S."/>
        </authorList>
    </citation>
    <scope>NUCLEOTIDE SEQUENCE</scope>
    <source>
        <strain evidence="3">MPI-CAGE-CH-0230</strain>
    </source>
</reference>
<name>A0A9P8YG15_9PEZI</name>
<sequence>MPRYSQAGHGRHQTEGSWPNPVEATEPYSHYSLRSVRSHESPLDAQRPRSAQPPHDIRTSKLRSPTLTAVGTRHEDVRMTQSWRLHTPLQEEIHRAVIEQRAKERLEDEIDALLRAREDAYHPRRAANKSIGRLSLGHLRGTSTSSFGTSIAEPSHTELVEMADETKLAAELLIGNLHQIEPLMQELAESARLSQSESDTSMAHHDELEDYDLTPHADRNLYTVY</sequence>
<accession>A0A9P8YG15</accession>
<keyword evidence="4" id="KW-1185">Reference proteome</keyword>
<keyword evidence="1" id="KW-0175">Coiled coil</keyword>
<evidence type="ECO:0000256" key="2">
    <source>
        <dbReference type="SAM" id="MobiDB-lite"/>
    </source>
</evidence>
<dbReference type="RefSeq" id="XP_046016501.1">
    <property type="nucleotide sequence ID" value="XM_046152688.1"/>
</dbReference>
<feature type="coiled-coil region" evidence="1">
    <location>
        <begin position="89"/>
        <end position="119"/>
    </location>
</feature>
<evidence type="ECO:0000313" key="4">
    <source>
        <dbReference type="Proteomes" id="UP000756346"/>
    </source>
</evidence>
<feature type="region of interest" description="Disordered" evidence="2">
    <location>
        <begin position="1"/>
        <end position="75"/>
    </location>
</feature>
<dbReference type="GeneID" id="70182234"/>
<protein>
    <submittedName>
        <fullName evidence="3">Uncharacterized protein</fullName>
    </submittedName>
</protein>